<comment type="caution">
    <text evidence="2">The sequence shown here is derived from an EMBL/GenBank/DDBJ whole genome shotgun (WGS) entry which is preliminary data.</text>
</comment>
<evidence type="ECO:0000313" key="3">
    <source>
        <dbReference type="Proteomes" id="UP001172101"/>
    </source>
</evidence>
<feature type="domain" description="DUF6594" evidence="1">
    <location>
        <begin position="2"/>
        <end position="119"/>
    </location>
</feature>
<keyword evidence="3" id="KW-1185">Reference proteome</keyword>
<accession>A0AA39ZZP8</accession>
<dbReference type="Pfam" id="PF20237">
    <property type="entry name" value="DUF6594"/>
    <property type="match status" value="1"/>
</dbReference>
<reference evidence="2" key="1">
    <citation type="submission" date="2023-06" db="EMBL/GenBank/DDBJ databases">
        <title>Genome-scale phylogeny and comparative genomics of the fungal order Sordariales.</title>
        <authorList>
            <consortium name="Lawrence Berkeley National Laboratory"/>
            <person name="Hensen N."/>
            <person name="Bonometti L."/>
            <person name="Westerberg I."/>
            <person name="Brannstrom I.O."/>
            <person name="Guillou S."/>
            <person name="Cros-Aarteil S."/>
            <person name="Calhoun S."/>
            <person name="Haridas S."/>
            <person name="Kuo A."/>
            <person name="Mondo S."/>
            <person name="Pangilinan J."/>
            <person name="Riley R."/>
            <person name="LaButti K."/>
            <person name="Andreopoulos B."/>
            <person name="Lipzen A."/>
            <person name="Chen C."/>
            <person name="Yanf M."/>
            <person name="Daum C."/>
            <person name="Ng V."/>
            <person name="Clum A."/>
            <person name="Steindorff A."/>
            <person name="Ohm R."/>
            <person name="Martin F."/>
            <person name="Silar P."/>
            <person name="Natvig D."/>
            <person name="Lalanne C."/>
            <person name="Gautier V."/>
            <person name="Ament-velasquez S.L."/>
            <person name="Kruys A."/>
            <person name="Hutchinson M.I."/>
            <person name="Powell A.J."/>
            <person name="Barry K."/>
            <person name="Miller A.N."/>
            <person name="Grigoriev I.V."/>
            <person name="Debuchy R."/>
            <person name="Gladieux P."/>
            <person name="Thoren M.H."/>
            <person name="Johannesson H."/>
        </authorList>
    </citation>
    <scope>NUCLEOTIDE SEQUENCE</scope>
    <source>
        <strain evidence="2">SMH2392-1A</strain>
    </source>
</reference>
<dbReference type="GeneID" id="85318433"/>
<evidence type="ECO:0000259" key="1">
    <source>
        <dbReference type="Pfam" id="PF20237"/>
    </source>
</evidence>
<dbReference type="InterPro" id="IPR046529">
    <property type="entry name" value="DUF6594"/>
</dbReference>
<dbReference type="Proteomes" id="UP001172101">
    <property type="component" value="Unassembled WGS sequence"/>
</dbReference>
<dbReference type="EMBL" id="JAUIRO010000007">
    <property type="protein sequence ID" value="KAK0706615.1"/>
    <property type="molecule type" value="Genomic_DNA"/>
</dbReference>
<organism evidence="2 3">
    <name type="scientific">Lasiosphaeria miniovina</name>
    <dbReference type="NCBI Taxonomy" id="1954250"/>
    <lineage>
        <taxon>Eukaryota</taxon>
        <taxon>Fungi</taxon>
        <taxon>Dikarya</taxon>
        <taxon>Ascomycota</taxon>
        <taxon>Pezizomycotina</taxon>
        <taxon>Sordariomycetes</taxon>
        <taxon>Sordariomycetidae</taxon>
        <taxon>Sordariales</taxon>
        <taxon>Lasiosphaeriaceae</taxon>
        <taxon>Lasiosphaeria</taxon>
    </lineage>
</organism>
<dbReference type="RefSeq" id="XP_060291709.1">
    <property type="nucleotide sequence ID" value="XM_060435163.1"/>
</dbReference>
<proteinExistence type="predicted"/>
<dbReference type="AlphaFoldDB" id="A0AA39ZZP8"/>
<evidence type="ECO:0000313" key="2">
    <source>
        <dbReference type="EMBL" id="KAK0706615.1"/>
    </source>
</evidence>
<name>A0AA39ZZP8_9PEZI</name>
<sequence>MLEERLEGIDRQETVPLRLGCSRRDNNSERISIVSDIEKTLAEYDELIERNHRILSLEAAKPRDIFNLQNWVNGNGYMARKETAYLTSHEVLSVAAPDDYAVSWLETLVEGGLVRLCDYCGKRYGLETSRDRNLFNVYNCLSRIYR</sequence>
<protein>
    <recommendedName>
        <fullName evidence="1">DUF6594 domain-containing protein</fullName>
    </recommendedName>
</protein>
<gene>
    <name evidence="2" type="ORF">B0T26DRAFT_463760</name>
</gene>